<feature type="region of interest" description="Disordered" evidence="1">
    <location>
        <begin position="77"/>
        <end position="101"/>
    </location>
</feature>
<reference evidence="2 3" key="1">
    <citation type="submission" date="2020-02" db="EMBL/GenBank/DDBJ databases">
        <authorList>
            <person name="Ma Q."/>
            <person name="Huang Y."/>
            <person name="Song X."/>
            <person name="Pei D."/>
        </authorList>
    </citation>
    <scope>NUCLEOTIDE SEQUENCE [LARGE SCALE GENOMIC DNA]</scope>
    <source>
        <strain evidence="2">Sxm20200214</strain>
        <tissue evidence="2">Leaf</tissue>
    </source>
</reference>
<gene>
    <name evidence="2" type="ORF">Bca52824_018058</name>
</gene>
<proteinExistence type="predicted"/>
<evidence type="ECO:0000256" key="1">
    <source>
        <dbReference type="SAM" id="MobiDB-lite"/>
    </source>
</evidence>
<evidence type="ECO:0008006" key="4">
    <source>
        <dbReference type="Google" id="ProtNLM"/>
    </source>
</evidence>
<dbReference type="Proteomes" id="UP000886595">
    <property type="component" value="Unassembled WGS sequence"/>
</dbReference>
<organism evidence="2 3">
    <name type="scientific">Brassica carinata</name>
    <name type="common">Ethiopian mustard</name>
    <name type="synonym">Abyssinian cabbage</name>
    <dbReference type="NCBI Taxonomy" id="52824"/>
    <lineage>
        <taxon>Eukaryota</taxon>
        <taxon>Viridiplantae</taxon>
        <taxon>Streptophyta</taxon>
        <taxon>Embryophyta</taxon>
        <taxon>Tracheophyta</taxon>
        <taxon>Spermatophyta</taxon>
        <taxon>Magnoliopsida</taxon>
        <taxon>eudicotyledons</taxon>
        <taxon>Gunneridae</taxon>
        <taxon>Pentapetalae</taxon>
        <taxon>rosids</taxon>
        <taxon>malvids</taxon>
        <taxon>Brassicales</taxon>
        <taxon>Brassicaceae</taxon>
        <taxon>Brassiceae</taxon>
        <taxon>Brassica</taxon>
    </lineage>
</organism>
<dbReference type="EMBL" id="JAAMPC010000004">
    <property type="protein sequence ID" value="KAG2314936.1"/>
    <property type="molecule type" value="Genomic_DNA"/>
</dbReference>
<keyword evidence="3" id="KW-1185">Reference proteome</keyword>
<accession>A0A8X7VP74</accession>
<name>A0A8X7VP74_BRACI</name>
<dbReference type="AlphaFoldDB" id="A0A8X7VP74"/>
<evidence type="ECO:0000313" key="3">
    <source>
        <dbReference type="Proteomes" id="UP000886595"/>
    </source>
</evidence>
<protein>
    <recommendedName>
        <fullName evidence="4">DUF4216 domain-containing protein</fullName>
    </recommendedName>
</protein>
<feature type="compositionally biased region" description="Acidic residues" evidence="1">
    <location>
        <begin position="89"/>
        <end position="101"/>
    </location>
</feature>
<sequence length="101" mass="11132">MLQVCYIKYPRVRNKDDPWVTVTRLNPRGRVQGSSELEDPLQPITSGNLSAAEDVAEGGLVVDFTDFAEEAVVHAEDEPVIGEFHQDPDSDLSGDDDSETE</sequence>
<comment type="caution">
    <text evidence="2">The sequence shown here is derived from an EMBL/GenBank/DDBJ whole genome shotgun (WGS) entry which is preliminary data.</text>
</comment>
<evidence type="ECO:0000313" key="2">
    <source>
        <dbReference type="EMBL" id="KAG2314936.1"/>
    </source>
</evidence>